<dbReference type="AlphaFoldDB" id="A0A8H7PG44"/>
<proteinExistence type="predicted"/>
<reference evidence="1" key="1">
    <citation type="submission" date="2020-12" db="EMBL/GenBank/DDBJ databases">
        <title>Metabolic potential, ecology and presence of endohyphal bacteria is reflected in genomic diversity of Mucoromycotina.</title>
        <authorList>
            <person name="Muszewska A."/>
            <person name="Okrasinska A."/>
            <person name="Steczkiewicz K."/>
            <person name="Drgas O."/>
            <person name="Orlowska M."/>
            <person name="Perlinska-Lenart U."/>
            <person name="Aleksandrzak-Piekarczyk T."/>
            <person name="Szatraj K."/>
            <person name="Zielenkiewicz U."/>
            <person name="Pilsyk S."/>
            <person name="Malc E."/>
            <person name="Mieczkowski P."/>
            <person name="Kruszewska J.S."/>
            <person name="Biernat P."/>
            <person name="Pawlowska J."/>
        </authorList>
    </citation>
    <scope>NUCLEOTIDE SEQUENCE</scope>
    <source>
        <strain evidence="1">WA0000067209</strain>
    </source>
</reference>
<evidence type="ECO:0000313" key="1">
    <source>
        <dbReference type="EMBL" id="KAG2173268.1"/>
    </source>
</evidence>
<dbReference type="EMBL" id="JAEPQZ010000015">
    <property type="protein sequence ID" value="KAG2173268.1"/>
    <property type="molecule type" value="Genomic_DNA"/>
</dbReference>
<protein>
    <submittedName>
        <fullName evidence="1">Uncharacterized protein</fullName>
    </submittedName>
</protein>
<accession>A0A8H7PG44</accession>
<evidence type="ECO:0000313" key="2">
    <source>
        <dbReference type="Proteomes" id="UP000654370"/>
    </source>
</evidence>
<organism evidence="1 2">
    <name type="scientific">Mortierella isabellina</name>
    <name type="common">Filamentous fungus</name>
    <name type="synonym">Umbelopsis isabellina</name>
    <dbReference type="NCBI Taxonomy" id="91625"/>
    <lineage>
        <taxon>Eukaryota</taxon>
        <taxon>Fungi</taxon>
        <taxon>Fungi incertae sedis</taxon>
        <taxon>Mucoromycota</taxon>
        <taxon>Mucoromycotina</taxon>
        <taxon>Umbelopsidomycetes</taxon>
        <taxon>Umbelopsidales</taxon>
        <taxon>Umbelopsidaceae</taxon>
        <taxon>Umbelopsis</taxon>
    </lineage>
</organism>
<name>A0A8H7PG44_MORIS</name>
<gene>
    <name evidence="1" type="ORF">INT43_004642</name>
</gene>
<dbReference type="OrthoDB" id="2224399at2759"/>
<sequence length="157" mass="17579">MPSTNTKWSELLHQTKDAPALQQFIDDLSEENAPEPTIKTFKDATYRSWPTLGISFCFTIANGEEQLDSIDIFNGRPQDKFSVYCGEHPLGLSSSSKAHEIVSALGEPIKKGGGGNTRMPCWVQYDTDQGFSVQVNLDGVHWEDREMSWTSMAIFED</sequence>
<dbReference type="Proteomes" id="UP000654370">
    <property type="component" value="Unassembled WGS sequence"/>
</dbReference>
<comment type="caution">
    <text evidence="1">The sequence shown here is derived from an EMBL/GenBank/DDBJ whole genome shotgun (WGS) entry which is preliminary data.</text>
</comment>
<keyword evidence="2" id="KW-1185">Reference proteome</keyword>